<feature type="transmembrane region" description="Helical" evidence="8">
    <location>
        <begin position="460"/>
        <end position="478"/>
    </location>
</feature>
<name>A0ABU1MRJ6_9SPHN</name>
<comment type="similarity">
    <text evidence="2">Belongs to the polysaccharide synthase family.</text>
</comment>
<evidence type="ECO:0000256" key="2">
    <source>
        <dbReference type="ARBA" id="ARBA00007430"/>
    </source>
</evidence>
<dbReference type="CDD" id="cd13127">
    <property type="entry name" value="MATE_tuaB_like"/>
    <property type="match status" value="1"/>
</dbReference>
<sequence>MTAKRDTPRRPHPATGSPAPEMSVRTAAAWALVSQYASFAIQFATSVVLARWFITPAQLGLFSIAFAAVTIVAFLQDFGVARYVNGERDLTPEKLQTAFTISVVFAWGIALLALASAVPVARFYNDPALLPVLLVVASSYLLVPLSIVPQATCQRRMDYKSNTMIEVGSSIANAATAVTLAVLGHGALALAWGAFAQQGARLVVSQWRAGVMVPWPLRLKGARPVLELGGTNSVLSTCYSITARAPELVIGRLIDNTAVGLFARASGLALQLRMLVAGAVTGVFYPAFRRVRDQGDPLGPPYLRVVAAYTGVTWPAMAGIATLAQPLIQALYGERWLAAAPLLLWVALAQLCYISLPLNADLPLLLGRKRGLIHRNIVETVLSVGLIIAAAPFGLVAVAISRFVHGLIWMVIYAPFMRAMLDFSWSSLARIYGQSLAVTLAAVAPLLASYALWAGPGACGLGQVFAMVAAGILCWLVVMRLTRHPLLDEVLGLLGEIVAALPWRKQPVSP</sequence>
<organism evidence="9 10">
    <name type="scientific">Novosphingobium capsulatum</name>
    <dbReference type="NCBI Taxonomy" id="13688"/>
    <lineage>
        <taxon>Bacteria</taxon>
        <taxon>Pseudomonadati</taxon>
        <taxon>Pseudomonadota</taxon>
        <taxon>Alphaproteobacteria</taxon>
        <taxon>Sphingomonadales</taxon>
        <taxon>Sphingomonadaceae</taxon>
        <taxon>Novosphingobium</taxon>
    </lineage>
</organism>
<dbReference type="PANTHER" id="PTHR30250">
    <property type="entry name" value="PST FAMILY PREDICTED COLANIC ACID TRANSPORTER"/>
    <property type="match status" value="1"/>
</dbReference>
<evidence type="ECO:0000256" key="5">
    <source>
        <dbReference type="ARBA" id="ARBA00022989"/>
    </source>
</evidence>
<accession>A0ABU1MRJ6</accession>
<evidence type="ECO:0000256" key="3">
    <source>
        <dbReference type="ARBA" id="ARBA00022475"/>
    </source>
</evidence>
<feature type="transmembrane region" description="Helical" evidence="8">
    <location>
        <begin position="261"/>
        <end position="285"/>
    </location>
</feature>
<feature type="transmembrane region" description="Helical" evidence="8">
    <location>
        <begin position="377"/>
        <end position="400"/>
    </location>
</feature>
<evidence type="ECO:0000256" key="1">
    <source>
        <dbReference type="ARBA" id="ARBA00004651"/>
    </source>
</evidence>
<dbReference type="Pfam" id="PF13440">
    <property type="entry name" value="Polysacc_synt_3"/>
    <property type="match status" value="1"/>
</dbReference>
<feature type="transmembrane region" description="Helical" evidence="8">
    <location>
        <begin position="170"/>
        <end position="195"/>
    </location>
</feature>
<keyword evidence="10" id="KW-1185">Reference proteome</keyword>
<dbReference type="RefSeq" id="WP_054132675.1">
    <property type="nucleotide sequence ID" value="NZ_JAVDRD010000012.1"/>
</dbReference>
<gene>
    <name evidence="9" type="ORF">J2792_003794</name>
</gene>
<feature type="transmembrane region" description="Helical" evidence="8">
    <location>
        <begin position="60"/>
        <end position="85"/>
    </location>
</feature>
<dbReference type="Proteomes" id="UP001184150">
    <property type="component" value="Unassembled WGS sequence"/>
</dbReference>
<proteinExistence type="inferred from homology"/>
<dbReference type="EMBL" id="JAVDRD010000012">
    <property type="protein sequence ID" value="MDR6512907.1"/>
    <property type="molecule type" value="Genomic_DNA"/>
</dbReference>
<feature type="region of interest" description="Disordered" evidence="7">
    <location>
        <begin position="1"/>
        <end position="20"/>
    </location>
</feature>
<evidence type="ECO:0000256" key="7">
    <source>
        <dbReference type="SAM" id="MobiDB-lite"/>
    </source>
</evidence>
<feature type="transmembrane region" description="Helical" evidence="8">
    <location>
        <begin position="306"/>
        <end position="324"/>
    </location>
</feature>
<keyword evidence="6 8" id="KW-0472">Membrane</keyword>
<feature type="transmembrane region" description="Helical" evidence="8">
    <location>
        <begin position="336"/>
        <end position="356"/>
    </location>
</feature>
<feature type="transmembrane region" description="Helical" evidence="8">
    <location>
        <begin position="27"/>
        <end position="54"/>
    </location>
</feature>
<keyword evidence="4 8" id="KW-0812">Transmembrane</keyword>
<protein>
    <submittedName>
        <fullName evidence="9">O-antigen/teichoic acid export membrane protein</fullName>
    </submittedName>
</protein>
<evidence type="ECO:0000313" key="10">
    <source>
        <dbReference type="Proteomes" id="UP001184150"/>
    </source>
</evidence>
<keyword evidence="5 8" id="KW-1133">Transmembrane helix</keyword>
<feature type="transmembrane region" description="Helical" evidence="8">
    <location>
        <begin position="97"/>
        <end position="116"/>
    </location>
</feature>
<dbReference type="InterPro" id="IPR050833">
    <property type="entry name" value="Poly_Biosynth_Transport"/>
</dbReference>
<evidence type="ECO:0000313" key="9">
    <source>
        <dbReference type="EMBL" id="MDR6512907.1"/>
    </source>
</evidence>
<feature type="transmembrane region" description="Helical" evidence="8">
    <location>
        <begin position="435"/>
        <end position="454"/>
    </location>
</feature>
<evidence type="ECO:0000256" key="6">
    <source>
        <dbReference type="ARBA" id="ARBA00023136"/>
    </source>
</evidence>
<reference evidence="9 10" key="1">
    <citation type="submission" date="2023-07" db="EMBL/GenBank/DDBJ databases">
        <title>Sorghum-associated microbial communities from plants grown in Nebraska, USA.</title>
        <authorList>
            <person name="Schachtman D."/>
        </authorList>
    </citation>
    <scope>NUCLEOTIDE SEQUENCE [LARGE SCALE GENOMIC DNA]</scope>
    <source>
        <strain evidence="9 10">DS1027</strain>
    </source>
</reference>
<keyword evidence="3" id="KW-1003">Cell membrane</keyword>
<comment type="subcellular location">
    <subcellularLocation>
        <location evidence="1">Cell membrane</location>
        <topology evidence="1">Multi-pass membrane protein</topology>
    </subcellularLocation>
</comment>
<evidence type="ECO:0000256" key="4">
    <source>
        <dbReference type="ARBA" id="ARBA00022692"/>
    </source>
</evidence>
<comment type="caution">
    <text evidence="9">The sequence shown here is derived from an EMBL/GenBank/DDBJ whole genome shotgun (WGS) entry which is preliminary data.</text>
</comment>
<feature type="transmembrane region" description="Helical" evidence="8">
    <location>
        <begin position="128"/>
        <end position="149"/>
    </location>
</feature>
<dbReference type="PANTHER" id="PTHR30250:SF10">
    <property type="entry name" value="LIPOPOLYSACCHARIDE BIOSYNTHESIS PROTEIN WZXC"/>
    <property type="match status" value="1"/>
</dbReference>
<evidence type="ECO:0000256" key="8">
    <source>
        <dbReference type="SAM" id="Phobius"/>
    </source>
</evidence>